<evidence type="ECO:0000256" key="1">
    <source>
        <dbReference type="ARBA" id="ARBA00004651"/>
    </source>
</evidence>
<keyword evidence="2" id="KW-1003">Cell membrane</keyword>
<dbReference type="Proteomes" id="UP000029264">
    <property type="component" value="Unassembled WGS sequence"/>
</dbReference>
<evidence type="ECO:0000256" key="6">
    <source>
        <dbReference type="SAM" id="Phobius"/>
    </source>
</evidence>
<protein>
    <submittedName>
        <fullName evidence="7">Threonine transporter RhtB</fullName>
    </submittedName>
</protein>
<feature type="transmembrane region" description="Helical" evidence="6">
    <location>
        <begin position="112"/>
        <end position="138"/>
    </location>
</feature>
<evidence type="ECO:0000313" key="8">
    <source>
        <dbReference type="Proteomes" id="UP000029264"/>
    </source>
</evidence>
<evidence type="ECO:0000256" key="4">
    <source>
        <dbReference type="ARBA" id="ARBA00022989"/>
    </source>
</evidence>
<proteinExistence type="predicted"/>
<keyword evidence="4 6" id="KW-1133">Transmembrane helix</keyword>
<organism evidence="7 8">
    <name type="scientific">Shewanella mangrovi</name>
    <dbReference type="NCBI Taxonomy" id="1515746"/>
    <lineage>
        <taxon>Bacteria</taxon>
        <taxon>Pseudomonadati</taxon>
        <taxon>Pseudomonadota</taxon>
        <taxon>Gammaproteobacteria</taxon>
        <taxon>Alteromonadales</taxon>
        <taxon>Shewanellaceae</taxon>
        <taxon>Shewanella</taxon>
    </lineage>
</organism>
<keyword evidence="8" id="KW-1185">Reference proteome</keyword>
<dbReference type="RefSeq" id="WP_037441360.1">
    <property type="nucleotide sequence ID" value="NZ_JPEO01000003.1"/>
</dbReference>
<feature type="transmembrane region" description="Helical" evidence="6">
    <location>
        <begin position="42"/>
        <end position="65"/>
    </location>
</feature>
<evidence type="ECO:0000256" key="5">
    <source>
        <dbReference type="ARBA" id="ARBA00023136"/>
    </source>
</evidence>
<name>A0A094JIW9_9GAMM</name>
<sequence>MHNYSLLAAFIPTFLLVSATPGMCMTLAMTLGMQVGVRRTTWMMMGEVVGVAIVAIAAALGVAAVMVQHPAIFQLLKWLGGAYLIWVGVGMWRAPAIIKSTAQRVDVRRWSLISQGFITAIANPKGWAFMISLLPPFIDASKPVAPQLSALIAIIMLSELVCMMAYATGGKGLRTALLQGNKVRWLNRCSGVLMMLVGVWLAVD</sequence>
<dbReference type="STRING" id="1515746.HR45_05665"/>
<evidence type="ECO:0000313" key="7">
    <source>
        <dbReference type="EMBL" id="KFZ37999.1"/>
    </source>
</evidence>
<keyword evidence="3 6" id="KW-0812">Transmembrane</keyword>
<evidence type="ECO:0000256" key="3">
    <source>
        <dbReference type="ARBA" id="ARBA00022692"/>
    </source>
</evidence>
<feature type="transmembrane region" description="Helical" evidence="6">
    <location>
        <begin position="71"/>
        <end position="92"/>
    </location>
</feature>
<comment type="caution">
    <text evidence="7">The sequence shown here is derived from an EMBL/GenBank/DDBJ whole genome shotgun (WGS) entry which is preliminary data.</text>
</comment>
<dbReference type="PANTHER" id="PTHR30086:SF5">
    <property type="entry name" value="HOMOGENTISATE EXPORT PROTEIN"/>
    <property type="match status" value="1"/>
</dbReference>
<feature type="transmembrane region" description="Helical" evidence="6">
    <location>
        <begin position="150"/>
        <end position="173"/>
    </location>
</feature>
<dbReference type="GO" id="GO:0005886">
    <property type="term" value="C:plasma membrane"/>
    <property type="evidence" value="ECO:0007669"/>
    <property type="project" value="UniProtKB-SubCell"/>
</dbReference>
<dbReference type="InterPro" id="IPR001123">
    <property type="entry name" value="LeuE-type"/>
</dbReference>
<dbReference type="PIRSF" id="PIRSF006324">
    <property type="entry name" value="LeuE"/>
    <property type="match status" value="1"/>
</dbReference>
<dbReference type="AlphaFoldDB" id="A0A094JIW9"/>
<dbReference type="EMBL" id="JPEO01000003">
    <property type="protein sequence ID" value="KFZ37999.1"/>
    <property type="molecule type" value="Genomic_DNA"/>
</dbReference>
<evidence type="ECO:0000256" key="2">
    <source>
        <dbReference type="ARBA" id="ARBA00022475"/>
    </source>
</evidence>
<dbReference type="eggNOG" id="COG1280">
    <property type="taxonomic scope" value="Bacteria"/>
</dbReference>
<feature type="transmembrane region" description="Helical" evidence="6">
    <location>
        <begin position="6"/>
        <end position="30"/>
    </location>
</feature>
<comment type="subcellular location">
    <subcellularLocation>
        <location evidence="1">Cell membrane</location>
        <topology evidence="1">Multi-pass membrane protein</topology>
    </subcellularLocation>
</comment>
<dbReference type="PANTHER" id="PTHR30086">
    <property type="entry name" value="ARGININE EXPORTER PROTEIN ARGO"/>
    <property type="match status" value="1"/>
</dbReference>
<dbReference type="Pfam" id="PF01810">
    <property type="entry name" value="LysE"/>
    <property type="match status" value="1"/>
</dbReference>
<dbReference type="OrthoDB" id="9804822at2"/>
<dbReference type="GO" id="GO:0042970">
    <property type="term" value="F:homoserine transmembrane transporter activity"/>
    <property type="evidence" value="ECO:0007669"/>
    <property type="project" value="TreeGrafter"/>
</dbReference>
<gene>
    <name evidence="7" type="ORF">HR45_05665</name>
</gene>
<reference evidence="7 8" key="1">
    <citation type="submission" date="2014-06" db="EMBL/GenBank/DDBJ databases">
        <title>Shewanella sp. YQH10.</title>
        <authorList>
            <person name="Liu Y."/>
            <person name="Zeng R."/>
        </authorList>
    </citation>
    <scope>NUCLEOTIDE SEQUENCE [LARGE SCALE GENOMIC DNA]</scope>
    <source>
        <strain evidence="7 8">YQH10</strain>
    </source>
</reference>
<accession>A0A094JIW9</accession>
<keyword evidence="5 6" id="KW-0472">Membrane</keyword>
<feature type="transmembrane region" description="Helical" evidence="6">
    <location>
        <begin position="185"/>
        <end position="203"/>
    </location>
</feature>